<evidence type="ECO:0000313" key="3">
    <source>
        <dbReference type="Proteomes" id="UP000608850"/>
    </source>
</evidence>
<keyword evidence="1" id="KW-1133">Transmembrane helix</keyword>
<dbReference type="RefSeq" id="WP_188876756.1">
    <property type="nucleotide sequence ID" value="NZ_BMOQ01000001.1"/>
</dbReference>
<keyword evidence="1" id="KW-0472">Membrane</keyword>
<feature type="transmembrane region" description="Helical" evidence="1">
    <location>
        <begin position="99"/>
        <end position="118"/>
    </location>
</feature>
<dbReference type="EMBL" id="BMOQ01000001">
    <property type="protein sequence ID" value="GGN07471.1"/>
    <property type="molecule type" value="Genomic_DNA"/>
</dbReference>
<reference evidence="2 3" key="1">
    <citation type="journal article" date="2019" name="Int. J. Syst. Evol. Microbiol.">
        <title>The Global Catalogue of Microorganisms (GCM) 10K type strain sequencing project: providing services to taxonomists for standard genome sequencing and annotation.</title>
        <authorList>
            <consortium name="The Broad Institute Genomics Platform"/>
            <consortium name="The Broad Institute Genome Sequencing Center for Infectious Disease"/>
            <person name="Wu L."/>
            <person name="Ma J."/>
        </authorList>
    </citation>
    <scope>NUCLEOTIDE SEQUENCE [LARGE SCALE GENOMIC DNA]</scope>
    <source>
        <strain evidence="2 3">JCM 16331</strain>
    </source>
</reference>
<feature type="transmembrane region" description="Helical" evidence="1">
    <location>
        <begin position="26"/>
        <end position="49"/>
    </location>
</feature>
<keyword evidence="1" id="KW-0812">Transmembrane</keyword>
<protein>
    <recommendedName>
        <fullName evidence="4">HPP family protein</fullName>
    </recommendedName>
</protein>
<sequence length="164" mass="16621">MASGDEFGVGLGDAASLAVLLGPLALLAWATGLPVLLPSLGPSAYALVVRDRPWRPLARELLLGQVVGVVVAFAAVRTLVGPLTGLDLLAHTATGLHQVAAVVVAVITATVGMTLLDARHAPAYATVLIFTLGIPGRAIDVLVFCGGVVCLLCLDAARTRLAAA</sequence>
<gene>
    <name evidence="2" type="ORF">GCM10009021_03300</name>
</gene>
<evidence type="ECO:0008006" key="4">
    <source>
        <dbReference type="Google" id="ProtNLM"/>
    </source>
</evidence>
<comment type="caution">
    <text evidence="2">The sequence shown here is derived from an EMBL/GenBank/DDBJ whole genome shotgun (WGS) entry which is preliminary data.</text>
</comment>
<dbReference type="Proteomes" id="UP000608850">
    <property type="component" value="Unassembled WGS sequence"/>
</dbReference>
<keyword evidence="3" id="KW-1185">Reference proteome</keyword>
<name>A0A830G800_9EURY</name>
<dbReference type="AlphaFoldDB" id="A0A830G800"/>
<proteinExistence type="predicted"/>
<accession>A0A830G800</accession>
<evidence type="ECO:0000313" key="2">
    <source>
        <dbReference type="EMBL" id="GGN07471.1"/>
    </source>
</evidence>
<organism evidence="2 3">
    <name type="scientific">Halarchaeum nitratireducens</name>
    <dbReference type="NCBI Taxonomy" id="489913"/>
    <lineage>
        <taxon>Archaea</taxon>
        <taxon>Methanobacteriati</taxon>
        <taxon>Methanobacteriota</taxon>
        <taxon>Stenosarchaea group</taxon>
        <taxon>Halobacteria</taxon>
        <taxon>Halobacteriales</taxon>
        <taxon>Halobacteriaceae</taxon>
    </lineage>
</organism>
<evidence type="ECO:0000256" key="1">
    <source>
        <dbReference type="SAM" id="Phobius"/>
    </source>
</evidence>
<feature type="transmembrane region" description="Helical" evidence="1">
    <location>
        <begin position="61"/>
        <end position="79"/>
    </location>
</feature>